<dbReference type="InterPro" id="IPR000618">
    <property type="entry name" value="Insect_cuticle"/>
</dbReference>
<evidence type="ECO:0000313" key="4">
    <source>
        <dbReference type="Proteomes" id="UP001162156"/>
    </source>
</evidence>
<protein>
    <submittedName>
        <fullName evidence="3">Uncharacterized protein</fullName>
    </submittedName>
</protein>
<proteinExistence type="predicted"/>
<dbReference type="Pfam" id="PF00379">
    <property type="entry name" value="Chitin_bind_4"/>
    <property type="match status" value="1"/>
</dbReference>
<gene>
    <name evidence="3" type="ORF">NQ314_019249</name>
</gene>
<keyword evidence="1 2" id="KW-0193">Cuticle</keyword>
<comment type="caution">
    <text evidence="3">The sequence shown here is derived from an EMBL/GenBank/DDBJ whole genome shotgun (WGS) entry which is preliminary data.</text>
</comment>
<dbReference type="InterPro" id="IPR031311">
    <property type="entry name" value="CHIT_BIND_RR_consensus"/>
</dbReference>
<name>A0AAV8WNK3_9CUCU</name>
<sequence>MSWPLGLFKILRGEVLSYTGREEDQGLEVVGSYFYIGDDGRTYVVGYTAGKDGFRPYGIHIPPSAGVEQPGAGFGSCSATLAGCGLG</sequence>
<dbReference type="AlphaFoldDB" id="A0AAV8WNK3"/>
<keyword evidence="4" id="KW-1185">Reference proteome</keyword>
<organism evidence="3 4">
    <name type="scientific">Rhamnusium bicolor</name>
    <dbReference type="NCBI Taxonomy" id="1586634"/>
    <lineage>
        <taxon>Eukaryota</taxon>
        <taxon>Metazoa</taxon>
        <taxon>Ecdysozoa</taxon>
        <taxon>Arthropoda</taxon>
        <taxon>Hexapoda</taxon>
        <taxon>Insecta</taxon>
        <taxon>Pterygota</taxon>
        <taxon>Neoptera</taxon>
        <taxon>Endopterygota</taxon>
        <taxon>Coleoptera</taxon>
        <taxon>Polyphaga</taxon>
        <taxon>Cucujiformia</taxon>
        <taxon>Chrysomeloidea</taxon>
        <taxon>Cerambycidae</taxon>
        <taxon>Lepturinae</taxon>
        <taxon>Rhagiini</taxon>
        <taxon>Rhamnusium</taxon>
    </lineage>
</organism>
<evidence type="ECO:0000313" key="3">
    <source>
        <dbReference type="EMBL" id="KAJ8928187.1"/>
    </source>
</evidence>
<dbReference type="PROSITE" id="PS00233">
    <property type="entry name" value="CHIT_BIND_RR_1"/>
    <property type="match status" value="1"/>
</dbReference>
<dbReference type="EMBL" id="JANEYF010005426">
    <property type="protein sequence ID" value="KAJ8928187.1"/>
    <property type="molecule type" value="Genomic_DNA"/>
</dbReference>
<accession>A0AAV8WNK3</accession>
<evidence type="ECO:0000256" key="1">
    <source>
        <dbReference type="ARBA" id="ARBA00022460"/>
    </source>
</evidence>
<evidence type="ECO:0000256" key="2">
    <source>
        <dbReference type="PROSITE-ProRule" id="PRU00497"/>
    </source>
</evidence>
<dbReference type="GO" id="GO:0042302">
    <property type="term" value="F:structural constituent of cuticle"/>
    <property type="evidence" value="ECO:0007669"/>
    <property type="project" value="UniProtKB-UniRule"/>
</dbReference>
<dbReference type="PROSITE" id="PS51155">
    <property type="entry name" value="CHIT_BIND_RR_2"/>
    <property type="match status" value="1"/>
</dbReference>
<reference evidence="3" key="1">
    <citation type="journal article" date="2023" name="Insect Mol. Biol.">
        <title>Genome sequencing provides insights into the evolution of gene families encoding plant cell wall-degrading enzymes in longhorned beetles.</title>
        <authorList>
            <person name="Shin N.R."/>
            <person name="Okamura Y."/>
            <person name="Kirsch R."/>
            <person name="Pauchet Y."/>
        </authorList>
    </citation>
    <scope>NUCLEOTIDE SEQUENCE</scope>
    <source>
        <strain evidence="3">RBIC_L_NR</strain>
    </source>
</reference>
<dbReference type="Proteomes" id="UP001162156">
    <property type="component" value="Unassembled WGS sequence"/>
</dbReference>